<dbReference type="HOGENOM" id="CLU_1271240_0_0_3"/>
<evidence type="ECO:0000313" key="2">
    <source>
        <dbReference type="EMBL" id="AFZ09449.1"/>
    </source>
</evidence>
<sequence length="217" mass="24033" precursor="true">MNKKNFLLALCLLLPSLVIGCKQPETSQQQASSPLVATQTTTIPGWKKFEGRGAQLQLPESYSGGDLSQNLDVVVQKLESLGPYYQQIAQYLKQNPSAFVIWAFDSKAGKPGFLSNVAIARESVGSTVTIETYLDMITKQLPSEFRVVEQKKVSLDRYQAGQIVTEATISGVTAKQIMYTIKQGSNMWIVAFSTSSDEFEQRRPTFEQSINTFSVSD</sequence>
<feature type="signal peptide" evidence="1">
    <location>
        <begin position="1"/>
        <end position="20"/>
    </location>
</feature>
<organism evidence="2 3">
    <name type="scientific">Phormidium nigroviride PCC 7112</name>
    <dbReference type="NCBI Taxonomy" id="179408"/>
    <lineage>
        <taxon>Bacteria</taxon>
        <taxon>Bacillati</taxon>
        <taxon>Cyanobacteriota</taxon>
        <taxon>Cyanophyceae</taxon>
        <taxon>Oscillatoriophycideae</taxon>
        <taxon>Oscillatoriales</taxon>
        <taxon>Oscillatoriaceae</taxon>
        <taxon>Phormidium</taxon>
    </lineage>
</organism>
<dbReference type="KEGG" id="oni:Osc7112_5196"/>
<dbReference type="OrthoDB" id="573118at2"/>
<reference evidence="2 3" key="1">
    <citation type="submission" date="2012-05" db="EMBL/GenBank/DDBJ databases">
        <title>Finished chromosome of genome of Oscillatoria sp. PCC 7112.</title>
        <authorList>
            <consortium name="US DOE Joint Genome Institute"/>
            <person name="Gugger M."/>
            <person name="Coursin T."/>
            <person name="Rippka R."/>
            <person name="Tandeau De Marsac N."/>
            <person name="Huntemann M."/>
            <person name="Wei C.-L."/>
            <person name="Han J."/>
            <person name="Detter J.C."/>
            <person name="Han C."/>
            <person name="Tapia R."/>
            <person name="Davenport K."/>
            <person name="Daligault H."/>
            <person name="Erkkila T."/>
            <person name="Gu W."/>
            <person name="Munk A.C.C."/>
            <person name="Teshima H."/>
            <person name="Xu Y."/>
            <person name="Chain P."/>
            <person name="Chen A."/>
            <person name="Krypides N."/>
            <person name="Mavromatis K."/>
            <person name="Markowitz V."/>
            <person name="Szeto E."/>
            <person name="Ivanova N."/>
            <person name="Mikhailova N."/>
            <person name="Ovchinnikova G."/>
            <person name="Pagani I."/>
            <person name="Pati A."/>
            <person name="Goodwin L."/>
            <person name="Peters L."/>
            <person name="Pitluck S."/>
            <person name="Woyke T."/>
            <person name="Kerfeld C."/>
        </authorList>
    </citation>
    <scope>NUCLEOTIDE SEQUENCE [LARGE SCALE GENOMIC DNA]</scope>
    <source>
        <strain evidence="2 3">PCC 7112</strain>
    </source>
</reference>
<feature type="chain" id="PRO_5003937142" description="Lipoprotein" evidence="1">
    <location>
        <begin position="21"/>
        <end position="217"/>
    </location>
</feature>
<gene>
    <name evidence="2" type="ORF">Osc7112_5196</name>
</gene>
<name>K9VPG8_9CYAN</name>
<dbReference type="STRING" id="179408.Osc7112_5196"/>
<dbReference type="eggNOG" id="COG0515">
    <property type="taxonomic scope" value="Bacteria"/>
</dbReference>
<evidence type="ECO:0008006" key="4">
    <source>
        <dbReference type="Google" id="ProtNLM"/>
    </source>
</evidence>
<dbReference type="Gene3D" id="3.40.1000.10">
    <property type="entry name" value="Mog1/PsbP, alpha/beta/alpha sandwich"/>
    <property type="match status" value="1"/>
</dbReference>
<dbReference type="EMBL" id="CP003614">
    <property type="protein sequence ID" value="AFZ09449.1"/>
    <property type="molecule type" value="Genomic_DNA"/>
</dbReference>
<dbReference type="RefSeq" id="WP_015178671.1">
    <property type="nucleotide sequence ID" value="NC_019729.1"/>
</dbReference>
<evidence type="ECO:0000256" key="1">
    <source>
        <dbReference type="SAM" id="SignalP"/>
    </source>
</evidence>
<accession>K9VPG8</accession>
<protein>
    <recommendedName>
        <fullName evidence="4">Lipoprotein</fullName>
    </recommendedName>
</protein>
<proteinExistence type="predicted"/>
<keyword evidence="1" id="KW-0732">Signal</keyword>
<keyword evidence="3" id="KW-1185">Reference proteome</keyword>
<evidence type="ECO:0000313" key="3">
    <source>
        <dbReference type="Proteomes" id="UP000010478"/>
    </source>
</evidence>
<dbReference type="Proteomes" id="UP000010478">
    <property type="component" value="Chromosome"/>
</dbReference>
<dbReference type="AlphaFoldDB" id="K9VPG8"/>
<dbReference type="PROSITE" id="PS51257">
    <property type="entry name" value="PROKAR_LIPOPROTEIN"/>
    <property type="match status" value="1"/>
</dbReference>